<dbReference type="Proteomes" id="UP000054270">
    <property type="component" value="Unassembled WGS sequence"/>
</dbReference>
<name>A0A0D2KFV7_HYPSF</name>
<dbReference type="AlphaFoldDB" id="A0A0D2KFV7"/>
<dbReference type="EMBL" id="KN817753">
    <property type="protein sequence ID" value="KJA13327.1"/>
    <property type="molecule type" value="Genomic_DNA"/>
</dbReference>
<evidence type="ECO:0000313" key="2">
    <source>
        <dbReference type="Proteomes" id="UP000054270"/>
    </source>
</evidence>
<sequence length="122" mass="14267">MGYFIATRNSQDTHDAFVKSYTKSSLRKLREQLRNLQDTHPNSSSSFNRARTIQNLADVLLNRFIGMSRQDDLQQAIWFFEHALALTPRTSYRHLEIMLGLSTSLYARFRLSGQTNDRERLL</sequence>
<organism evidence="1 2">
    <name type="scientific">Hypholoma sublateritium (strain FD-334 SS-4)</name>
    <dbReference type="NCBI Taxonomy" id="945553"/>
    <lineage>
        <taxon>Eukaryota</taxon>
        <taxon>Fungi</taxon>
        <taxon>Dikarya</taxon>
        <taxon>Basidiomycota</taxon>
        <taxon>Agaricomycotina</taxon>
        <taxon>Agaricomycetes</taxon>
        <taxon>Agaricomycetidae</taxon>
        <taxon>Agaricales</taxon>
        <taxon>Agaricineae</taxon>
        <taxon>Strophariaceae</taxon>
        <taxon>Hypholoma</taxon>
    </lineage>
</organism>
<gene>
    <name evidence="1" type="ORF">HYPSUDRAFT_151705</name>
</gene>
<reference evidence="2" key="1">
    <citation type="submission" date="2014-04" db="EMBL/GenBank/DDBJ databases">
        <title>Evolutionary Origins and Diversification of the Mycorrhizal Mutualists.</title>
        <authorList>
            <consortium name="DOE Joint Genome Institute"/>
            <consortium name="Mycorrhizal Genomics Consortium"/>
            <person name="Kohler A."/>
            <person name="Kuo A."/>
            <person name="Nagy L.G."/>
            <person name="Floudas D."/>
            <person name="Copeland A."/>
            <person name="Barry K.W."/>
            <person name="Cichocki N."/>
            <person name="Veneault-Fourrey C."/>
            <person name="LaButti K."/>
            <person name="Lindquist E.A."/>
            <person name="Lipzen A."/>
            <person name="Lundell T."/>
            <person name="Morin E."/>
            <person name="Murat C."/>
            <person name="Riley R."/>
            <person name="Ohm R."/>
            <person name="Sun H."/>
            <person name="Tunlid A."/>
            <person name="Henrissat B."/>
            <person name="Grigoriev I.V."/>
            <person name="Hibbett D.S."/>
            <person name="Martin F."/>
        </authorList>
    </citation>
    <scope>NUCLEOTIDE SEQUENCE [LARGE SCALE GENOMIC DNA]</scope>
    <source>
        <strain evidence="2">FD-334 SS-4</strain>
    </source>
</reference>
<dbReference type="OrthoDB" id="10655705at2759"/>
<proteinExistence type="predicted"/>
<accession>A0A0D2KFV7</accession>
<evidence type="ECO:0000313" key="1">
    <source>
        <dbReference type="EMBL" id="KJA13327.1"/>
    </source>
</evidence>
<keyword evidence="2" id="KW-1185">Reference proteome</keyword>
<feature type="non-terminal residue" evidence="1">
    <location>
        <position position="122"/>
    </location>
</feature>
<protein>
    <submittedName>
        <fullName evidence="1">Uncharacterized protein</fullName>
    </submittedName>
</protein>